<evidence type="ECO:0000313" key="2">
    <source>
        <dbReference type="EMBL" id="MED6149369.1"/>
    </source>
</evidence>
<name>A0ABU6TLI7_9FABA</name>
<evidence type="ECO:0000313" key="3">
    <source>
        <dbReference type="Proteomes" id="UP001341840"/>
    </source>
</evidence>
<evidence type="ECO:0000256" key="1">
    <source>
        <dbReference type="SAM" id="MobiDB-lite"/>
    </source>
</evidence>
<proteinExistence type="predicted"/>
<sequence length="369" mass="39786">MDGLESFLQDSQGFSLGDGVDDEQLEMAMLEAMNEAAGNATHSAATAANTVATPAEFPVEDRAPAFDDYSGMTRSLVEIEQALEQKLTVFDAHLLTLERQKEKIQSMIDTLDIMTQRSFHSTRLANPFVGSFSSQNPHLTTTFPMDYSAHFITPPYVCGSEVSGMHNNGGNGQNPNTSSSASRGKEVTSTTYFDRALFDVVAPNSPEEDGRPPPHPQRVSTTGLNPAGDGMAAVSLNPIPVFSLGIPKLPGGLDSFVLPAFTQAESDSVMTGLFSSTPPPRVHETVPRAEGPVVDTSWMLNLSTLNQRGKSLKQHGGGRKRKAGPAIDAITPTIPLTFPMVFRPTMEMGLTIHQRKLAAYVFGDNLNFK</sequence>
<protein>
    <submittedName>
        <fullName evidence="2">Uncharacterized protein</fullName>
    </submittedName>
</protein>
<accession>A0ABU6TLI7</accession>
<comment type="caution">
    <text evidence="2">The sequence shown here is derived from an EMBL/GenBank/DDBJ whole genome shotgun (WGS) entry which is preliminary data.</text>
</comment>
<feature type="compositionally biased region" description="Polar residues" evidence="1">
    <location>
        <begin position="173"/>
        <end position="186"/>
    </location>
</feature>
<reference evidence="2 3" key="1">
    <citation type="journal article" date="2023" name="Plants (Basel)">
        <title>Bridging the Gap: Combining Genomics and Transcriptomics Approaches to Understand Stylosanthes scabra, an Orphan Legume from the Brazilian Caatinga.</title>
        <authorList>
            <person name="Ferreira-Neto J.R.C."/>
            <person name="da Silva M.D."/>
            <person name="Binneck E."/>
            <person name="de Melo N.F."/>
            <person name="da Silva R.H."/>
            <person name="de Melo A.L.T.M."/>
            <person name="Pandolfi V."/>
            <person name="Bustamante F.O."/>
            <person name="Brasileiro-Vidal A.C."/>
            <person name="Benko-Iseppon A.M."/>
        </authorList>
    </citation>
    <scope>NUCLEOTIDE SEQUENCE [LARGE SCALE GENOMIC DNA]</scope>
    <source>
        <tissue evidence="2">Leaves</tissue>
    </source>
</reference>
<dbReference type="EMBL" id="JASCZI010091183">
    <property type="protein sequence ID" value="MED6149369.1"/>
    <property type="molecule type" value="Genomic_DNA"/>
</dbReference>
<gene>
    <name evidence="2" type="ORF">PIB30_061663</name>
</gene>
<organism evidence="2 3">
    <name type="scientific">Stylosanthes scabra</name>
    <dbReference type="NCBI Taxonomy" id="79078"/>
    <lineage>
        <taxon>Eukaryota</taxon>
        <taxon>Viridiplantae</taxon>
        <taxon>Streptophyta</taxon>
        <taxon>Embryophyta</taxon>
        <taxon>Tracheophyta</taxon>
        <taxon>Spermatophyta</taxon>
        <taxon>Magnoliopsida</taxon>
        <taxon>eudicotyledons</taxon>
        <taxon>Gunneridae</taxon>
        <taxon>Pentapetalae</taxon>
        <taxon>rosids</taxon>
        <taxon>fabids</taxon>
        <taxon>Fabales</taxon>
        <taxon>Fabaceae</taxon>
        <taxon>Papilionoideae</taxon>
        <taxon>50 kb inversion clade</taxon>
        <taxon>dalbergioids sensu lato</taxon>
        <taxon>Dalbergieae</taxon>
        <taxon>Pterocarpus clade</taxon>
        <taxon>Stylosanthes</taxon>
    </lineage>
</organism>
<feature type="region of interest" description="Disordered" evidence="1">
    <location>
        <begin position="163"/>
        <end position="186"/>
    </location>
</feature>
<dbReference type="Proteomes" id="UP001341840">
    <property type="component" value="Unassembled WGS sequence"/>
</dbReference>
<keyword evidence="3" id="KW-1185">Reference proteome</keyword>
<feature type="region of interest" description="Disordered" evidence="1">
    <location>
        <begin position="202"/>
        <end position="223"/>
    </location>
</feature>